<dbReference type="InterPro" id="IPR029062">
    <property type="entry name" value="Class_I_gatase-like"/>
</dbReference>
<feature type="domain" description="DJ-1/PfpI" evidence="1">
    <location>
        <begin position="17"/>
        <end position="66"/>
    </location>
</feature>
<reference evidence="2" key="5">
    <citation type="journal article" date="2021" name="G3 (Bethesda)">
        <title>Aegilops tauschii genome assembly Aet v5.0 features greater sequence contiguity and improved annotation.</title>
        <authorList>
            <person name="Wang L."/>
            <person name="Zhu T."/>
            <person name="Rodriguez J.C."/>
            <person name="Deal K.R."/>
            <person name="Dubcovsky J."/>
            <person name="McGuire P.E."/>
            <person name="Lux T."/>
            <person name="Spannagl M."/>
            <person name="Mayer K.F.X."/>
            <person name="Baldrich P."/>
            <person name="Meyers B.C."/>
            <person name="Huo N."/>
            <person name="Gu Y.Q."/>
            <person name="Zhou H."/>
            <person name="Devos K.M."/>
            <person name="Bennetzen J.L."/>
            <person name="Unver T."/>
            <person name="Budak H."/>
            <person name="Gulick P.J."/>
            <person name="Galiba G."/>
            <person name="Kalapos B."/>
            <person name="Nelson D.R."/>
            <person name="Li P."/>
            <person name="You F.M."/>
            <person name="Luo M.C."/>
            <person name="Dvorak J."/>
        </authorList>
    </citation>
    <scope>NUCLEOTIDE SEQUENCE [LARGE SCALE GENOMIC DNA]</scope>
    <source>
        <strain evidence="2">cv. AL8/78</strain>
    </source>
</reference>
<proteinExistence type="predicted"/>
<dbReference type="Pfam" id="PF01965">
    <property type="entry name" value="DJ-1_PfpI"/>
    <property type="match status" value="1"/>
</dbReference>
<evidence type="ECO:0000259" key="1">
    <source>
        <dbReference type="Pfam" id="PF01965"/>
    </source>
</evidence>
<name>A0A453EE31_AEGTS</name>
<dbReference type="SUPFAM" id="SSF52317">
    <property type="entry name" value="Class I glutamine amidotransferase-like"/>
    <property type="match status" value="1"/>
</dbReference>
<reference evidence="3" key="2">
    <citation type="journal article" date="2017" name="Nat. Plants">
        <title>The Aegilops tauschii genome reveals multiple impacts of transposons.</title>
        <authorList>
            <person name="Zhao G."/>
            <person name="Zou C."/>
            <person name="Li K."/>
            <person name="Wang K."/>
            <person name="Li T."/>
            <person name="Gao L."/>
            <person name="Zhang X."/>
            <person name="Wang H."/>
            <person name="Yang Z."/>
            <person name="Liu X."/>
            <person name="Jiang W."/>
            <person name="Mao L."/>
            <person name="Kong X."/>
            <person name="Jiao Y."/>
            <person name="Jia J."/>
        </authorList>
    </citation>
    <scope>NUCLEOTIDE SEQUENCE [LARGE SCALE GENOMIC DNA]</scope>
    <source>
        <strain evidence="3">cv. AL8/78</strain>
    </source>
</reference>
<accession>A0A453EE31</accession>
<sequence>ARSAPPPPTCSSPMACSRGKKATTCASMAGLLADGGECENRVVVDGNVITSRSPGTAMEYAAAVVEKMMGRDEARRLAEGLLFLS</sequence>
<dbReference type="InterPro" id="IPR002818">
    <property type="entry name" value="DJ-1/PfpI"/>
</dbReference>
<dbReference type="Proteomes" id="UP000015105">
    <property type="component" value="Chromosome 3D"/>
</dbReference>
<reference evidence="2" key="3">
    <citation type="journal article" date="2017" name="Nature">
        <title>Genome sequence of the progenitor of the wheat D genome Aegilops tauschii.</title>
        <authorList>
            <person name="Luo M.C."/>
            <person name="Gu Y.Q."/>
            <person name="Puiu D."/>
            <person name="Wang H."/>
            <person name="Twardziok S.O."/>
            <person name="Deal K.R."/>
            <person name="Huo N."/>
            <person name="Zhu T."/>
            <person name="Wang L."/>
            <person name="Wang Y."/>
            <person name="McGuire P.E."/>
            <person name="Liu S."/>
            <person name="Long H."/>
            <person name="Ramasamy R.K."/>
            <person name="Rodriguez J.C."/>
            <person name="Van S.L."/>
            <person name="Yuan L."/>
            <person name="Wang Z."/>
            <person name="Xia Z."/>
            <person name="Xiao L."/>
            <person name="Anderson O.D."/>
            <person name="Ouyang S."/>
            <person name="Liang Y."/>
            <person name="Zimin A.V."/>
            <person name="Pertea G."/>
            <person name="Qi P."/>
            <person name="Bennetzen J.L."/>
            <person name="Dai X."/>
            <person name="Dawson M.W."/>
            <person name="Muller H.G."/>
            <person name="Kugler K."/>
            <person name="Rivarola-Duarte L."/>
            <person name="Spannagl M."/>
            <person name="Mayer K.F.X."/>
            <person name="Lu F.H."/>
            <person name="Bevan M.W."/>
            <person name="Leroy P."/>
            <person name="Li P."/>
            <person name="You F.M."/>
            <person name="Sun Q."/>
            <person name="Liu Z."/>
            <person name="Lyons E."/>
            <person name="Wicker T."/>
            <person name="Salzberg S.L."/>
            <person name="Devos K.M."/>
            <person name="Dvorak J."/>
        </authorList>
    </citation>
    <scope>NUCLEOTIDE SEQUENCE [LARGE SCALE GENOMIC DNA]</scope>
    <source>
        <strain evidence="2">cv. AL8/78</strain>
    </source>
</reference>
<organism evidence="2 3">
    <name type="scientific">Aegilops tauschii subsp. strangulata</name>
    <name type="common">Goatgrass</name>
    <dbReference type="NCBI Taxonomy" id="200361"/>
    <lineage>
        <taxon>Eukaryota</taxon>
        <taxon>Viridiplantae</taxon>
        <taxon>Streptophyta</taxon>
        <taxon>Embryophyta</taxon>
        <taxon>Tracheophyta</taxon>
        <taxon>Spermatophyta</taxon>
        <taxon>Magnoliopsida</taxon>
        <taxon>Liliopsida</taxon>
        <taxon>Poales</taxon>
        <taxon>Poaceae</taxon>
        <taxon>BOP clade</taxon>
        <taxon>Pooideae</taxon>
        <taxon>Triticodae</taxon>
        <taxon>Triticeae</taxon>
        <taxon>Triticinae</taxon>
        <taxon>Aegilops</taxon>
    </lineage>
</organism>
<keyword evidence="3" id="KW-1185">Reference proteome</keyword>
<reference evidence="2" key="4">
    <citation type="submission" date="2019-03" db="UniProtKB">
        <authorList>
            <consortium name="EnsemblPlants"/>
        </authorList>
    </citation>
    <scope>IDENTIFICATION</scope>
</reference>
<dbReference type="AlphaFoldDB" id="A0A453EE31"/>
<dbReference type="Gramene" id="AET3Gv20311400.8">
    <property type="protein sequence ID" value="AET3Gv20311400.8"/>
    <property type="gene ID" value="AET3Gv20311400"/>
</dbReference>
<dbReference type="EnsemblPlants" id="AET3Gv20311400.8">
    <property type="protein sequence ID" value="AET3Gv20311400.8"/>
    <property type="gene ID" value="AET3Gv20311400"/>
</dbReference>
<evidence type="ECO:0000313" key="2">
    <source>
        <dbReference type="EnsemblPlants" id="AET3Gv20311400.8"/>
    </source>
</evidence>
<dbReference type="Gene3D" id="3.40.50.880">
    <property type="match status" value="1"/>
</dbReference>
<reference evidence="3" key="1">
    <citation type="journal article" date="2014" name="Science">
        <title>Ancient hybridizations among the ancestral genomes of bread wheat.</title>
        <authorList>
            <consortium name="International Wheat Genome Sequencing Consortium,"/>
            <person name="Marcussen T."/>
            <person name="Sandve S.R."/>
            <person name="Heier L."/>
            <person name="Spannagl M."/>
            <person name="Pfeifer M."/>
            <person name="Jakobsen K.S."/>
            <person name="Wulff B.B."/>
            <person name="Steuernagel B."/>
            <person name="Mayer K.F."/>
            <person name="Olsen O.A."/>
        </authorList>
    </citation>
    <scope>NUCLEOTIDE SEQUENCE [LARGE SCALE GENOMIC DNA]</scope>
    <source>
        <strain evidence="3">cv. AL8/78</strain>
    </source>
</reference>
<evidence type="ECO:0000313" key="3">
    <source>
        <dbReference type="Proteomes" id="UP000015105"/>
    </source>
</evidence>
<protein>
    <recommendedName>
        <fullName evidence="1">DJ-1/PfpI domain-containing protein</fullName>
    </recommendedName>
</protein>